<dbReference type="AlphaFoldDB" id="A0A382L4K0"/>
<name>A0A382L4K0_9ZZZZ</name>
<sequence length="217" mass="25499">MAEGISVTGSKKLQQAELPTREKGSYKRVWLNDLDSLIRSLQNQGIKEDLVEFTQYFLNDIQDFLPNDIEIKYTENSFVVYTAKHRAFKVRPETKNISCFGILKDYEKEYRIPLIKEIESKTMRIYKGRNKPSTAGYSESFSLRIKNKEIYEKQKVSIQNILQKSYDIAKNHWDKRLLIDPRKGTIKSALINIENDEAKTEEYAFKLLSENYTYDVE</sequence>
<evidence type="ECO:0000313" key="1">
    <source>
        <dbReference type="EMBL" id="SVC30735.1"/>
    </source>
</evidence>
<accession>A0A382L4K0</accession>
<dbReference type="EMBL" id="UINC01084258">
    <property type="protein sequence ID" value="SVC30735.1"/>
    <property type="molecule type" value="Genomic_DNA"/>
</dbReference>
<gene>
    <name evidence="1" type="ORF">METZ01_LOCUS283589</name>
</gene>
<protein>
    <submittedName>
        <fullName evidence="1">Uncharacterized protein</fullName>
    </submittedName>
</protein>
<proteinExistence type="predicted"/>
<reference evidence="1" key="1">
    <citation type="submission" date="2018-05" db="EMBL/GenBank/DDBJ databases">
        <authorList>
            <person name="Lanie J.A."/>
            <person name="Ng W.-L."/>
            <person name="Kazmierczak K.M."/>
            <person name="Andrzejewski T.M."/>
            <person name="Davidsen T.M."/>
            <person name="Wayne K.J."/>
            <person name="Tettelin H."/>
            <person name="Glass J.I."/>
            <person name="Rusch D."/>
            <person name="Podicherti R."/>
            <person name="Tsui H.-C.T."/>
            <person name="Winkler M.E."/>
        </authorList>
    </citation>
    <scope>NUCLEOTIDE SEQUENCE</scope>
</reference>
<organism evidence="1">
    <name type="scientific">marine metagenome</name>
    <dbReference type="NCBI Taxonomy" id="408172"/>
    <lineage>
        <taxon>unclassified sequences</taxon>
        <taxon>metagenomes</taxon>
        <taxon>ecological metagenomes</taxon>
    </lineage>
</organism>